<sequence length="311" mass="35290">MHNEGRISRKMKLGGLMKLASLLNPVLVKIDCRADSKEQVIKDMLNEAYKYYKYEIDKDSLFKKIMEREAISSTVFDSGLFVPHVRVEEFKDFIIIVGIPSFPNALNAKMITLILASNTASGLYLNVLSAFAQILKDEDFFKKLKTAKNGADFIDFVREREFLVKKNLTIEDIMSKDIISISPDSNIKELIDLMFKHNTSYIPVVKDGRMAGEVTVLDVIKSGIPNYAQMLSNLRFLNTLEPFDGFLQHEDEIPVKNIMKKPTVVLSKNSSVIEAAFELTQNNKRQIPVVEDNVIVGVVSYMDILNKILRS</sequence>
<dbReference type="EMBL" id="DMZY01000117">
    <property type="protein sequence ID" value="HAV92308.1"/>
    <property type="molecule type" value="Genomic_DNA"/>
</dbReference>
<feature type="domain" description="CBS" evidence="4">
    <location>
        <begin position="259"/>
        <end position="311"/>
    </location>
</feature>
<dbReference type="InterPro" id="IPR051257">
    <property type="entry name" value="Diverse_CBS-Domain"/>
</dbReference>
<dbReference type="InterPro" id="IPR000644">
    <property type="entry name" value="CBS_dom"/>
</dbReference>
<gene>
    <name evidence="5" type="ORF">DCW38_03915</name>
</gene>
<evidence type="ECO:0000256" key="2">
    <source>
        <dbReference type="PROSITE-ProRule" id="PRU00703"/>
    </source>
</evidence>
<name>A0A350H9U2_UNCW3</name>
<dbReference type="SUPFAM" id="SSF55804">
    <property type="entry name" value="Phoshotransferase/anion transport protein"/>
    <property type="match status" value="1"/>
</dbReference>
<dbReference type="PANTHER" id="PTHR43080">
    <property type="entry name" value="CBS DOMAIN-CONTAINING PROTEIN CBSX3, MITOCHONDRIAL"/>
    <property type="match status" value="1"/>
</dbReference>
<dbReference type="InterPro" id="IPR016152">
    <property type="entry name" value="PTrfase/Anion_transptr"/>
</dbReference>
<dbReference type="Gene3D" id="3.10.580.10">
    <property type="entry name" value="CBS-domain"/>
    <property type="match status" value="1"/>
</dbReference>
<evidence type="ECO:0000259" key="4">
    <source>
        <dbReference type="PROSITE" id="PS51371"/>
    </source>
</evidence>
<dbReference type="InterPro" id="IPR046342">
    <property type="entry name" value="CBS_dom_sf"/>
</dbReference>
<protein>
    <submittedName>
        <fullName evidence="5">PTS sugar transporter subunit IIC</fullName>
    </submittedName>
</protein>
<feature type="domain" description="PTS EIIA type-2" evidence="3">
    <location>
        <begin position="21"/>
        <end position="160"/>
    </location>
</feature>
<dbReference type="Proteomes" id="UP000264062">
    <property type="component" value="Unassembled WGS sequence"/>
</dbReference>
<dbReference type="PROSITE" id="PS51094">
    <property type="entry name" value="PTS_EIIA_TYPE_2"/>
    <property type="match status" value="1"/>
</dbReference>
<feature type="domain" description="CBS" evidence="4">
    <location>
        <begin position="174"/>
        <end position="230"/>
    </location>
</feature>
<proteinExistence type="predicted"/>
<dbReference type="SUPFAM" id="SSF54631">
    <property type="entry name" value="CBS-domain pair"/>
    <property type="match status" value="1"/>
</dbReference>
<dbReference type="InterPro" id="IPR002178">
    <property type="entry name" value="PTS_EIIA_type-2_dom"/>
</dbReference>
<comment type="caution">
    <text evidence="5">The sequence shown here is derived from an EMBL/GenBank/DDBJ whole genome shotgun (WGS) entry which is preliminary data.</text>
</comment>
<organism evidence="5 6">
    <name type="scientific">candidate division WOR-3 bacterium</name>
    <dbReference type="NCBI Taxonomy" id="2052148"/>
    <lineage>
        <taxon>Bacteria</taxon>
        <taxon>Bacteria division WOR-3</taxon>
    </lineage>
</organism>
<keyword evidence="5" id="KW-0762">Sugar transport</keyword>
<keyword evidence="5" id="KW-0813">Transport</keyword>
<accession>A0A350H9U2</accession>
<reference evidence="5 6" key="1">
    <citation type="journal article" date="2018" name="Nat. Biotechnol.">
        <title>A standardized bacterial taxonomy based on genome phylogeny substantially revises the tree of life.</title>
        <authorList>
            <person name="Parks D.H."/>
            <person name="Chuvochina M."/>
            <person name="Waite D.W."/>
            <person name="Rinke C."/>
            <person name="Skarshewski A."/>
            <person name="Chaumeil P.A."/>
            <person name="Hugenholtz P."/>
        </authorList>
    </citation>
    <scope>NUCLEOTIDE SEQUENCE [LARGE SCALE GENOMIC DNA]</scope>
    <source>
        <strain evidence="5">UBA9956</strain>
    </source>
</reference>
<dbReference type="PROSITE" id="PS51371">
    <property type="entry name" value="CBS"/>
    <property type="match status" value="2"/>
</dbReference>
<dbReference type="SMART" id="SM00116">
    <property type="entry name" value="CBS"/>
    <property type="match status" value="2"/>
</dbReference>
<keyword evidence="1 2" id="KW-0129">CBS domain</keyword>
<evidence type="ECO:0000256" key="1">
    <source>
        <dbReference type="ARBA" id="ARBA00023122"/>
    </source>
</evidence>
<dbReference type="PANTHER" id="PTHR43080:SF2">
    <property type="entry name" value="CBS DOMAIN-CONTAINING PROTEIN"/>
    <property type="match status" value="1"/>
</dbReference>
<evidence type="ECO:0000313" key="6">
    <source>
        <dbReference type="Proteomes" id="UP000264062"/>
    </source>
</evidence>
<evidence type="ECO:0000259" key="3">
    <source>
        <dbReference type="PROSITE" id="PS51094"/>
    </source>
</evidence>
<dbReference type="Pfam" id="PF00571">
    <property type="entry name" value="CBS"/>
    <property type="match status" value="2"/>
</dbReference>
<dbReference type="AlphaFoldDB" id="A0A350H9U2"/>
<evidence type="ECO:0000313" key="5">
    <source>
        <dbReference type="EMBL" id="HAV92308.1"/>
    </source>
</evidence>
<dbReference type="Gene3D" id="3.40.930.10">
    <property type="entry name" value="Mannitol-specific EII, Chain A"/>
    <property type="match status" value="1"/>
</dbReference>
<dbReference type="Pfam" id="PF00359">
    <property type="entry name" value="PTS_EIIA_2"/>
    <property type="match status" value="1"/>
</dbReference>